<evidence type="ECO:0000313" key="3">
    <source>
        <dbReference type="Proteomes" id="UP000321523"/>
    </source>
</evidence>
<evidence type="ECO:0008006" key="4">
    <source>
        <dbReference type="Google" id="ProtNLM"/>
    </source>
</evidence>
<dbReference type="AlphaFoldDB" id="A0A512DYV9"/>
<evidence type="ECO:0000256" key="1">
    <source>
        <dbReference type="SAM" id="SignalP"/>
    </source>
</evidence>
<reference evidence="2 3" key="1">
    <citation type="submission" date="2019-07" db="EMBL/GenBank/DDBJ databases">
        <title>Whole genome shotgun sequence of Skermanella aerolata NBRC 106429.</title>
        <authorList>
            <person name="Hosoyama A."/>
            <person name="Uohara A."/>
            <person name="Ohji S."/>
            <person name="Ichikawa N."/>
        </authorList>
    </citation>
    <scope>NUCLEOTIDE SEQUENCE [LARGE SCALE GENOMIC DNA]</scope>
    <source>
        <strain evidence="2 3">NBRC 106429</strain>
    </source>
</reference>
<accession>A0A512DYV9</accession>
<organism evidence="2 3">
    <name type="scientific">Skermanella aerolata</name>
    <dbReference type="NCBI Taxonomy" id="393310"/>
    <lineage>
        <taxon>Bacteria</taxon>
        <taxon>Pseudomonadati</taxon>
        <taxon>Pseudomonadota</taxon>
        <taxon>Alphaproteobacteria</taxon>
        <taxon>Rhodospirillales</taxon>
        <taxon>Azospirillaceae</taxon>
        <taxon>Skermanella</taxon>
    </lineage>
</organism>
<feature type="chain" id="PRO_5022205554" description="Lipoprotein" evidence="1">
    <location>
        <begin position="26"/>
        <end position="194"/>
    </location>
</feature>
<gene>
    <name evidence="2" type="ORF">SAE02_58090</name>
</gene>
<protein>
    <recommendedName>
        <fullName evidence="4">Lipoprotein</fullName>
    </recommendedName>
</protein>
<keyword evidence="1" id="KW-0732">Signal</keyword>
<dbReference type="PROSITE" id="PS51257">
    <property type="entry name" value="PROKAR_LIPOPROTEIN"/>
    <property type="match status" value="1"/>
</dbReference>
<comment type="caution">
    <text evidence="2">The sequence shown here is derived from an EMBL/GenBank/DDBJ whole genome shotgun (WGS) entry which is preliminary data.</text>
</comment>
<dbReference type="Proteomes" id="UP000321523">
    <property type="component" value="Unassembled WGS sequence"/>
</dbReference>
<feature type="signal peptide" evidence="1">
    <location>
        <begin position="1"/>
        <end position="25"/>
    </location>
</feature>
<name>A0A512DYV9_9PROT</name>
<dbReference type="OrthoDB" id="7376394at2"/>
<keyword evidence="3" id="KW-1185">Reference proteome</keyword>
<sequence length="194" mass="20434">MSKTNPLLGTTGILCALLLSACTQPAVVNTAEAERPAFVTGDLVTERAKVLAVNRPERMVVLRGEDGGTIGLILDERVRNFDQIEVGDTVTAQYQEATAIFVRPATGAPAAEPTGTLERAPLGARPSAVATSTNEITATVESIDYANRIVVVKGPSGRARTFKVGPEVTRLDAVQKGDEVVVRHTEAVAIAVTE</sequence>
<proteinExistence type="predicted"/>
<dbReference type="RefSeq" id="WP_044434336.1">
    <property type="nucleotide sequence ID" value="NZ_BJYZ01000030.1"/>
</dbReference>
<dbReference type="EMBL" id="BJYZ01000030">
    <property type="protein sequence ID" value="GEO41661.1"/>
    <property type="molecule type" value="Genomic_DNA"/>
</dbReference>
<evidence type="ECO:0000313" key="2">
    <source>
        <dbReference type="EMBL" id="GEO41661.1"/>
    </source>
</evidence>